<reference evidence="3" key="1">
    <citation type="submission" date="2012-12" db="EMBL/GenBank/DDBJ databases">
        <authorList>
            <person name="Hellsten U."/>
            <person name="Grimwood J."/>
            <person name="Chapman J.A."/>
            <person name="Shapiro H."/>
            <person name="Aerts A."/>
            <person name="Otillar R.P."/>
            <person name="Terry A.Y."/>
            <person name="Boore J.L."/>
            <person name="Simakov O."/>
            <person name="Marletaz F."/>
            <person name="Cho S.-J."/>
            <person name="Edsinger-Gonzales E."/>
            <person name="Havlak P."/>
            <person name="Kuo D.-H."/>
            <person name="Larsson T."/>
            <person name="Lv J."/>
            <person name="Arendt D."/>
            <person name="Savage R."/>
            <person name="Osoegawa K."/>
            <person name="de Jong P."/>
            <person name="Lindberg D.R."/>
            <person name="Seaver E.C."/>
            <person name="Weisblat D.A."/>
            <person name="Putnam N.H."/>
            <person name="Grigoriev I.V."/>
            <person name="Rokhsar D.S."/>
        </authorList>
    </citation>
    <scope>NUCLEOTIDE SEQUENCE</scope>
</reference>
<name>T1EPW4_HELRO</name>
<dbReference type="KEGG" id="hro:HELRODRAFT_160153"/>
<dbReference type="EMBL" id="KB096324">
    <property type="protein sequence ID" value="ESO06038.1"/>
    <property type="molecule type" value="Genomic_DNA"/>
</dbReference>
<proteinExistence type="predicted"/>
<dbReference type="InParanoid" id="T1EPW4"/>
<reference evidence="1 3" key="2">
    <citation type="journal article" date="2013" name="Nature">
        <title>Insights into bilaterian evolution from three spiralian genomes.</title>
        <authorList>
            <person name="Simakov O."/>
            <person name="Marletaz F."/>
            <person name="Cho S.J."/>
            <person name="Edsinger-Gonzales E."/>
            <person name="Havlak P."/>
            <person name="Hellsten U."/>
            <person name="Kuo D.H."/>
            <person name="Larsson T."/>
            <person name="Lv J."/>
            <person name="Arendt D."/>
            <person name="Savage R."/>
            <person name="Osoegawa K."/>
            <person name="de Jong P."/>
            <person name="Grimwood J."/>
            <person name="Chapman J.A."/>
            <person name="Shapiro H."/>
            <person name="Aerts A."/>
            <person name="Otillar R.P."/>
            <person name="Terry A.Y."/>
            <person name="Boore J.L."/>
            <person name="Grigoriev I.V."/>
            <person name="Lindberg D.R."/>
            <person name="Seaver E.C."/>
            <person name="Weisblat D.A."/>
            <person name="Putnam N.H."/>
            <person name="Rokhsar D.S."/>
        </authorList>
    </citation>
    <scope>NUCLEOTIDE SEQUENCE</scope>
</reference>
<dbReference type="CTD" id="20198614"/>
<dbReference type="EMBL" id="AMQM01000518">
    <property type="status" value="NOT_ANNOTATED_CDS"/>
    <property type="molecule type" value="Genomic_DNA"/>
</dbReference>
<evidence type="ECO:0000313" key="2">
    <source>
        <dbReference type="EnsemblMetazoa" id="HelroP160153"/>
    </source>
</evidence>
<evidence type="ECO:0000313" key="3">
    <source>
        <dbReference type="Proteomes" id="UP000015101"/>
    </source>
</evidence>
<sequence length="101" mass="11880">MEKMENLTTTGKIAGKRDRGQQRITFVKSLCHLLNITAFLLLQSVKNRVLWSVLKTVTKMYKKYKFDNKKDIKSKMIIEKLQLYKQKPLHETISSILHLDT</sequence>
<evidence type="ECO:0000313" key="1">
    <source>
        <dbReference type="EMBL" id="ESO06038.1"/>
    </source>
</evidence>
<keyword evidence="3" id="KW-1185">Reference proteome</keyword>
<protein>
    <submittedName>
        <fullName evidence="1 2">Uncharacterized protein</fullName>
    </submittedName>
</protein>
<reference evidence="2" key="3">
    <citation type="submission" date="2015-06" db="UniProtKB">
        <authorList>
            <consortium name="EnsemblMetazoa"/>
        </authorList>
    </citation>
    <scope>IDENTIFICATION</scope>
</reference>
<dbReference type="OrthoDB" id="6783874at2759"/>
<accession>T1EPW4</accession>
<organism evidence="2 3">
    <name type="scientific">Helobdella robusta</name>
    <name type="common">Californian leech</name>
    <dbReference type="NCBI Taxonomy" id="6412"/>
    <lineage>
        <taxon>Eukaryota</taxon>
        <taxon>Metazoa</taxon>
        <taxon>Spiralia</taxon>
        <taxon>Lophotrochozoa</taxon>
        <taxon>Annelida</taxon>
        <taxon>Clitellata</taxon>
        <taxon>Hirudinea</taxon>
        <taxon>Rhynchobdellida</taxon>
        <taxon>Glossiphoniidae</taxon>
        <taxon>Helobdella</taxon>
    </lineage>
</organism>
<dbReference type="HOGENOM" id="CLU_2294651_0_0_1"/>
<gene>
    <name evidence="2" type="primary">20198614</name>
    <name evidence="1" type="ORF">HELRODRAFT_160153</name>
</gene>
<dbReference type="AlphaFoldDB" id="T1EPW4"/>
<dbReference type="RefSeq" id="XP_009015406.1">
    <property type="nucleotide sequence ID" value="XM_009017158.1"/>
</dbReference>
<dbReference type="GeneID" id="20198614"/>
<dbReference type="EnsemblMetazoa" id="HelroT160153">
    <property type="protein sequence ID" value="HelroP160153"/>
    <property type="gene ID" value="HelroG160153"/>
</dbReference>
<dbReference type="Proteomes" id="UP000015101">
    <property type="component" value="Unassembled WGS sequence"/>
</dbReference>